<dbReference type="Proteomes" id="UP000762676">
    <property type="component" value="Unassembled WGS sequence"/>
</dbReference>
<keyword evidence="2" id="KW-1185">Reference proteome</keyword>
<reference evidence="1 2" key="1">
    <citation type="journal article" date="2021" name="Elife">
        <title>Chloroplast acquisition without the gene transfer in kleptoplastic sea slugs, Plakobranchus ocellatus.</title>
        <authorList>
            <person name="Maeda T."/>
            <person name="Takahashi S."/>
            <person name="Yoshida T."/>
            <person name="Shimamura S."/>
            <person name="Takaki Y."/>
            <person name="Nagai Y."/>
            <person name="Toyoda A."/>
            <person name="Suzuki Y."/>
            <person name="Arimoto A."/>
            <person name="Ishii H."/>
            <person name="Satoh N."/>
            <person name="Nishiyama T."/>
            <person name="Hasebe M."/>
            <person name="Maruyama T."/>
            <person name="Minagawa J."/>
            <person name="Obokata J."/>
            <person name="Shigenobu S."/>
        </authorList>
    </citation>
    <scope>NUCLEOTIDE SEQUENCE [LARGE SCALE GENOMIC DNA]</scope>
</reference>
<proteinExistence type="predicted"/>
<name>A0AAV4IGE7_9GAST</name>
<dbReference type="EMBL" id="BMAT01002557">
    <property type="protein sequence ID" value="GFS09169.1"/>
    <property type="molecule type" value="Genomic_DNA"/>
</dbReference>
<sequence length="112" mass="12342">MQFGCGFAKPGTAHIPTPAWMVHLRFQTSLPVSTTDYRHSVKEESVNKVRAVDKETDNFLGSIQHVGETNVWTAELQIDGHPSTFKLDTRAAVSVVGEELTADVIFNPATRC</sequence>
<evidence type="ECO:0000313" key="2">
    <source>
        <dbReference type="Proteomes" id="UP000762676"/>
    </source>
</evidence>
<gene>
    <name evidence="1" type="ORF">ElyMa_001292200</name>
</gene>
<evidence type="ECO:0000313" key="1">
    <source>
        <dbReference type="EMBL" id="GFS09169.1"/>
    </source>
</evidence>
<dbReference type="AlphaFoldDB" id="A0AAV4IGE7"/>
<accession>A0AAV4IGE7</accession>
<protein>
    <submittedName>
        <fullName evidence="1">Uncharacterized protein</fullName>
    </submittedName>
</protein>
<organism evidence="1 2">
    <name type="scientific">Elysia marginata</name>
    <dbReference type="NCBI Taxonomy" id="1093978"/>
    <lineage>
        <taxon>Eukaryota</taxon>
        <taxon>Metazoa</taxon>
        <taxon>Spiralia</taxon>
        <taxon>Lophotrochozoa</taxon>
        <taxon>Mollusca</taxon>
        <taxon>Gastropoda</taxon>
        <taxon>Heterobranchia</taxon>
        <taxon>Euthyneura</taxon>
        <taxon>Panpulmonata</taxon>
        <taxon>Sacoglossa</taxon>
        <taxon>Placobranchoidea</taxon>
        <taxon>Plakobranchidae</taxon>
        <taxon>Elysia</taxon>
    </lineage>
</organism>
<comment type="caution">
    <text evidence="1">The sequence shown here is derived from an EMBL/GenBank/DDBJ whole genome shotgun (WGS) entry which is preliminary data.</text>
</comment>